<dbReference type="InterPro" id="IPR026122">
    <property type="entry name" value="MOV-10/SDE3_DEXXQ/H-box"/>
</dbReference>
<feature type="compositionally biased region" description="Polar residues" evidence="4">
    <location>
        <begin position="10"/>
        <end position="21"/>
    </location>
</feature>
<dbReference type="Pfam" id="PF13087">
    <property type="entry name" value="AAA_12"/>
    <property type="match status" value="1"/>
</dbReference>
<keyword evidence="8" id="KW-1185">Reference proteome</keyword>
<dbReference type="GO" id="GO:0032574">
    <property type="term" value="F:5'-3' RNA helicase activity"/>
    <property type="evidence" value="ECO:0007669"/>
    <property type="project" value="InterPro"/>
</dbReference>
<evidence type="ECO:0000259" key="5">
    <source>
        <dbReference type="Pfam" id="PF13086"/>
    </source>
</evidence>
<feature type="compositionally biased region" description="Low complexity" evidence="4">
    <location>
        <begin position="22"/>
        <end position="38"/>
    </location>
</feature>
<accession>A0A2X0LJ09</accession>
<dbReference type="EMBL" id="FMWP01000096">
    <property type="protein sequence ID" value="SCZ99362.1"/>
    <property type="molecule type" value="Genomic_DNA"/>
</dbReference>
<dbReference type="GO" id="GO:0005737">
    <property type="term" value="C:cytoplasm"/>
    <property type="evidence" value="ECO:0007669"/>
    <property type="project" value="UniProtKB-SubCell"/>
</dbReference>
<protein>
    <submittedName>
        <fullName evidence="7">BZ3500_MvSof-1268-A1-R1_Chr3-1g05970 protein</fullName>
    </submittedName>
</protein>
<keyword evidence="3" id="KW-0943">RNA-mediated gene silencing</keyword>
<dbReference type="Proteomes" id="UP000249723">
    <property type="component" value="Unassembled WGS sequence"/>
</dbReference>
<dbReference type="GO" id="GO:0003723">
    <property type="term" value="F:RNA binding"/>
    <property type="evidence" value="ECO:0007669"/>
    <property type="project" value="InterPro"/>
</dbReference>
<feature type="region of interest" description="Disordered" evidence="4">
    <location>
        <begin position="1"/>
        <end position="70"/>
    </location>
</feature>
<dbReference type="PANTHER" id="PTHR45418">
    <property type="entry name" value="CANCER/TESTIS ANTIGEN 55"/>
    <property type="match status" value="1"/>
</dbReference>
<gene>
    <name evidence="7" type="ORF">BZ3500_MVSOF-1268-A1-R1_CHR3-1G05970</name>
</gene>
<dbReference type="CDD" id="cd18038">
    <property type="entry name" value="DEXXQc_Helz-like"/>
    <property type="match status" value="1"/>
</dbReference>
<feature type="compositionally biased region" description="Low complexity" evidence="4">
    <location>
        <begin position="169"/>
        <end position="192"/>
    </location>
</feature>
<proteinExistence type="predicted"/>
<dbReference type="AlphaFoldDB" id="A0A2X0LJ09"/>
<comment type="subcellular location">
    <subcellularLocation>
        <location evidence="1">Cytoplasm</location>
    </subcellularLocation>
</comment>
<dbReference type="PANTHER" id="PTHR45418:SF1">
    <property type="entry name" value="CANCER_TESTIS ANTIGEN 55"/>
    <property type="match status" value="1"/>
</dbReference>
<evidence type="ECO:0000313" key="7">
    <source>
        <dbReference type="EMBL" id="SCZ99362.1"/>
    </source>
</evidence>
<dbReference type="SUPFAM" id="SSF52540">
    <property type="entry name" value="P-loop containing nucleoside triphosphate hydrolases"/>
    <property type="match status" value="1"/>
</dbReference>
<evidence type="ECO:0000256" key="1">
    <source>
        <dbReference type="ARBA" id="ARBA00004496"/>
    </source>
</evidence>
<dbReference type="InterPro" id="IPR027417">
    <property type="entry name" value="P-loop_NTPase"/>
</dbReference>
<dbReference type="InterPro" id="IPR047187">
    <property type="entry name" value="SF1_C_Upf1"/>
</dbReference>
<sequence>MSRKKGVPNNRHQAQQVPVRSQQDGTQQQVGAAATAPFTTPPPPQSPRGKVKLQQQPQQWTSPAAAGTHASLRTVTEPTPLWAVPSPPIRPSASCDVGPRNNTHEISNMVYLPPNMPMSMMMPLPMAMPMHAVLRPPQPVPTSYHPYVSSFPGAHPVPPPHHQSPYVLSPTTSTSSRPHTATTATTTRLYATSPPPPPVAATQARPPLKAPLFPPGLDRYAQCYVPQWQKDINEATQAYFIPQLPPDSHQHLYNWDELFPRKLLADLDALEAKHRAGIISSLPPINFGRTPPPLDAPPVVQSSRIVPVRPGAPRQPVAPPPPPPLPPPVPLPVPAISLEEELRNKIPKLAPDTYAQHWIPLQHAEVEGQSFSRMTVPHEPIFTGHHFCCIVTARIKQLHDARMYAVPITRAPLPPSGSVTPQTPRLYVLQASSIREGWPPVELGDSLELRQLRPQQRFVDGQTTSSGTWQGFVFEATIASVNRAKGEVLLRCDGLANHEESMIFNVVWRVQARVFEHWRRATERISMAMISSKDTKDKARSVAQSWLFPEVDDYRQEDENTEPVVFRGIDGSLNKEQRDAVTSILWAKHKVPFLISGPPGTGKTKTLVEAVLQLLRKHPTTHVLVCGASGPSADTLCMRLRSLKPTELFRMNAPSRPFAEVRGELSPFCHVEDGNFALPPLPELLAKRVIVCSLIDAAMLLYARCSNHDLNELLLYINKTVRPLQPVENPSPHFGFLLVDEAAQASEPDLACALSVVAVDPLRSNGRPHVTICGDPKQLGPVIVSQEARSHGLDVSLLERLAQRDLYAQHPFARKRRQEDPHAAWTLGTPFVDLVKNYRSAVPILMLPSTLYYNETLEPCAAPTVQNSPLHKWIGLPRRGWPIVFHGIAGRDEPIDEGASFYNQEEVDQVVLYITALVRSDAGSDHGPVHPREISVISPYREQVWKIRLALRSLGLHDVDVGNVEALQGAENRIVIISSVRSDRRWMAADRAHARGLIHEPKRFNVAMTRAKELLIVIGNPNTLLVDSDWAAFYQFCRRNDAYVGVSIEGHSRIDDIAASAHAVSKLEQQWHATHQNGSTPVRNGSHATGEKVEEDQFRHIDLLVGRMASVTLERE</sequence>
<name>A0A2X0LJ09_9BASI</name>
<evidence type="ECO:0000256" key="3">
    <source>
        <dbReference type="ARBA" id="ARBA00023158"/>
    </source>
</evidence>
<dbReference type="STRING" id="289078.A0A2X0LJ09"/>
<dbReference type="InterPro" id="IPR041679">
    <property type="entry name" value="DNA2/NAM7-like_C"/>
</dbReference>
<dbReference type="OrthoDB" id="6513042at2759"/>
<evidence type="ECO:0000256" key="4">
    <source>
        <dbReference type="SAM" id="MobiDB-lite"/>
    </source>
</evidence>
<dbReference type="Pfam" id="PF13086">
    <property type="entry name" value="AAA_11"/>
    <property type="match status" value="1"/>
</dbReference>
<feature type="compositionally biased region" description="Polar residues" evidence="4">
    <location>
        <begin position="53"/>
        <end position="62"/>
    </location>
</feature>
<keyword evidence="2" id="KW-0963">Cytoplasm</keyword>
<dbReference type="CDD" id="cd18808">
    <property type="entry name" value="SF1_C_Upf1"/>
    <property type="match status" value="1"/>
</dbReference>
<feature type="domain" description="DNA2/NAM7 helicase helicase" evidence="5">
    <location>
        <begin position="573"/>
        <end position="644"/>
    </location>
</feature>
<reference evidence="8" key="1">
    <citation type="submission" date="2016-10" db="EMBL/GenBank/DDBJ databases">
        <authorList>
            <person name="Jeantristanb JTB J.-T."/>
            <person name="Ricardo R."/>
        </authorList>
    </citation>
    <scope>NUCLEOTIDE SEQUENCE [LARGE SCALE GENOMIC DNA]</scope>
</reference>
<organism evidence="7 8">
    <name type="scientific">Microbotryum saponariae</name>
    <dbReference type="NCBI Taxonomy" id="289078"/>
    <lineage>
        <taxon>Eukaryota</taxon>
        <taxon>Fungi</taxon>
        <taxon>Dikarya</taxon>
        <taxon>Basidiomycota</taxon>
        <taxon>Pucciniomycotina</taxon>
        <taxon>Microbotryomycetes</taxon>
        <taxon>Microbotryales</taxon>
        <taxon>Microbotryaceae</taxon>
        <taxon>Microbotryum</taxon>
    </lineage>
</organism>
<feature type="domain" description="DNA2/NAM7 helicase-like C-terminal" evidence="6">
    <location>
        <begin position="830"/>
        <end position="1021"/>
    </location>
</feature>
<dbReference type="Gene3D" id="3.40.50.300">
    <property type="entry name" value="P-loop containing nucleotide triphosphate hydrolases"/>
    <property type="match status" value="2"/>
</dbReference>
<dbReference type="GO" id="GO:0031047">
    <property type="term" value="P:regulatory ncRNA-mediated gene silencing"/>
    <property type="evidence" value="ECO:0007669"/>
    <property type="project" value="UniProtKB-KW"/>
</dbReference>
<evidence type="ECO:0000256" key="2">
    <source>
        <dbReference type="ARBA" id="ARBA00022490"/>
    </source>
</evidence>
<evidence type="ECO:0000259" key="6">
    <source>
        <dbReference type="Pfam" id="PF13087"/>
    </source>
</evidence>
<dbReference type="InterPro" id="IPR041677">
    <property type="entry name" value="DNA2/NAM7_AAA_11"/>
</dbReference>
<feature type="region of interest" description="Disordered" evidence="4">
    <location>
        <begin position="166"/>
        <end position="206"/>
    </location>
</feature>
<evidence type="ECO:0000313" key="8">
    <source>
        <dbReference type="Proteomes" id="UP000249723"/>
    </source>
</evidence>